<dbReference type="EMBL" id="HE650831">
    <property type="protein sequence ID" value="CCF60513.1"/>
    <property type="molecule type" value="Genomic_DNA"/>
</dbReference>
<dbReference type="PANTHER" id="PTHR31941:SF15">
    <property type="entry name" value="ACTIVATOR OF SKN7 PROTEIN 10-RELATED"/>
    <property type="match status" value="1"/>
</dbReference>
<dbReference type="GO" id="GO:0090372">
    <property type="term" value="P:positive regulation of glycerol transport"/>
    <property type="evidence" value="ECO:0007669"/>
    <property type="project" value="EnsemblFungi"/>
</dbReference>
<feature type="compositionally biased region" description="Polar residues" evidence="2">
    <location>
        <begin position="741"/>
        <end position="751"/>
    </location>
</feature>
<dbReference type="SMART" id="SM00233">
    <property type="entry name" value="PH"/>
    <property type="match status" value="1"/>
</dbReference>
<feature type="compositionally biased region" description="Polar residues" evidence="2">
    <location>
        <begin position="1000"/>
        <end position="1017"/>
    </location>
</feature>
<gene>
    <name evidence="4" type="primary">KAFR0K01590</name>
    <name evidence="4" type="ORF">KAFR_0K01590</name>
</gene>
<dbReference type="FunCoup" id="H2B1L3">
    <property type="interactions" value="330"/>
</dbReference>
<feature type="region of interest" description="Disordered" evidence="2">
    <location>
        <begin position="933"/>
        <end position="1041"/>
    </location>
</feature>
<dbReference type="Gene3D" id="2.30.29.30">
    <property type="entry name" value="Pleckstrin-homology domain (PH domain)/Phosphotyrosine-binding domain (PTB)"/>
    <property type="match status" value="1"/>
</dbReference>
<keyword evidence="1" id="KW-0597">Phosphoprotein</keyword>
<dbReference type="InterPro" id="IPR001849">
    <property type="entry name" value="PH_domain"/>
</dbReference>
<feature type="compositionally biased region" description="Polar residues" evidence="2">
    <location>
        <begin position="15"/>
        <end position="34"/>
    </location>
</feature>
<dbReference type="GO" id="GO:0016247">
    <property type="term" value="F:channel regulator activity"/>
    <property type="evidence" value="ECO:0007669"/>
    <property type="project" value="EnsemblFungi"/>
</dbReference>
<sequence>MSDYFSVKPPGSAADSGSSTPSQLKPNYNRTSSRGMGDDASSIHSSNSQYLMDALPDNLTLKDNVTYSHINTKDYILPKTDEKSPYYVGVPIPNPLPSPGIANESTPSVDASTAPSEGESEAYLVREYPTDILADRFYKWRKILKALIAYLREVAYAQEQFARVNHHLKSSVKFSFLTDIQDGSNKLYDPLLSTKNQQPLTRAQQKLKEQEMENGIGLLDAENPIFNNTHYKENKNRSSTAASGFMNFGTGSIQDIQVILKKHHLAQANQQFKVSKEIVNSLIPNLENLRKDLQFKIKDIKDLHNDFRTNINAHIKLTGQLLNKYIGSIKYMNTHDSLNNLQPKHDPYLLKLQLDLQLKRQTAEENYLQEAFVNLQTSGLKLEKIVYSKIQNCLQRYSALIDSEARLMIKNVCQELQHGILSKPPAMEWDNFVSHHPLCLINWKSNDPMPNPRKISDIVYPNMKSPIAKCIRAGYFIKKSNFAKEYNKGYFVLTPNFLHEFKTSDFFNMGSKNTSTSTTNMTDVSSLSVATPSTSSSTVNLIHNPHHHKKGNSFIPILSIPLNECQLIDSTADSFTLKGRASFIEFQRTASGQHHSRSKSTPYKLEQNALPNASAAKKSTFSKLLRPVKSKHQKKEDLIKKQKEAEIIDTRKQESTNGATWTFKPIQESPTDEEKKHFKKWIQDLNTLTSFSNVNERIKFLDERILKGYHQRSKSAGVRLTASNHTPTSEFNGNASSYFEQNSPMQTNQSGGRPHYIQLQNTNNPSSIELNFRSRINTPAIDDNGNLITMAERRPGPLSNGSYFSYSPSHSGTYTPALSPNYSFNSDGSNNSQSSGQQQYVVNTPAGISITSNGIRQVHSLTNIARHQRNVSLPNSLMAMNNNVVSVHSPNSLNSDNSQGGYFAIPLHSGDQQQQQQVSPNLSRITTSHNSSIIVTAPSPNPEELTKKMTFPLSRTSSRGTTTVGTRHASIGSQNTIPKSPANDQEVKEQLPSLPHLKKTPSTGSLPTMTVTDNGTAPSDAPFYQRGNGSATNLTSSRVHTVRKHKKNVSFSSLNSLMFSKKNNSGFAGNQILHGGGILEADDDGDSGDEDKAAIKLNRSIYS</sequence>
<evidence type="ECO:0000313" key="4">
    <source>
        <dbReference type="EMBL" id="CCF60513.1"/>
    </source>
</evidence>
<dbReference type="InterPro" id="IPR046868">
    <property type="entry name" value="BAR_4"/>
</dbReference>
<organism evidence="4 5">
    <name type="scientific">Kazachstania africana (strain ATCC 22294 / BCRC 22015 / CBS 2517 / CECT 1963 / NBRC 1671 / NRRL Y-8276)</name>
    <name type="common">Yeast</name>
    <name type="synonym">Kluyveromyces africanus</name>
    <dbReference type="NCBI Taxonomy" id="1071382"/>
    <lineage>
        <taxon>Eukaryota</taxon>
        <taxon>Fungi</taxon>
        <taxon>Dikarya</taxon>
        <taxon>Ascomycota</taxon>
        <taxon>Saccharomycotina</taxon>
        <taxon>Saccharomycetes</taxon>
        <taxon>Saccharomycetales</taxon>
        <taxon>Saccharomycetaceae</taxon>
        <taxon>Kazachstania</taxon>
    </lineage>
</organism>
<dbReference type="SUPFAM" id="SSF50729">
    <property type="entry name" value="PH domain-like"/>
    <property type="match status" value="1"/>
</dbReference>
<feature type="region of interest" description="Disordered" evidence="2">
    <location>
        <begin position="741"/>
        <end position="761"/>
    </location>
</feature>
<dbReference type="KEGG" id="kaf:KAFR_0K01590"/>
<dbReference type="eggNOG" id="ENOG502QU0Q">
    <property type="taxonomic scope" value="Eukaryota"/>
</dbReference>
<dbReference type="HOGENOM" id="CLU_008754_0_0_1"/>
<keyword evidence="5" id="KW-1185">Reference proteome</keyword>
<evidence type="ECO:0000256" key="1">
    <source>
        <dbReference type="ARBA" id="ARBA00022553"/>
    </source>
</evidence>
<accession>H2B1L3</accession>
<dbReference type="InterPro" id="IPR046869">
    <property type="entry name" value="SLM1/RGC1-like_PH"/>
</dbReference>
<dbReference type="InterPro" id="IPR011993">
    <property type="entry name" value="PH-like_dom_sf"/>
</dbReference>
<evidence type="ECO:0000313" key="5">
    <source>
        <dbReference type="Proteomes" id="UP000005220"/>
    </source>
</evidence>
<dbReference type="GeneID" id="13886702"/>
<feature type="domain" description="PH" evidence="3">
    <location>
        <begin position="470"/>
        <end position="692"/>
    </location>
</feature>
<dbReference type="GO" id="GO:0034599">
    <property type="term" value="P:cellular response to oxidative stress"/>
    <property type="evidence" value="ECO:0007669"/>
    <property type="project" value="EnsemblFungi"/>
</dbReference>
<feature type="compositionally biased region" description="Polar residues" evidence="2">
    <location>
        <begin position="1027"/>
        <end position="1039"/>
    </location>
</feature>
<dbReference type="InParanoid" id="H2B1L3"/>
<dbReference type="Proteomes" id="UP000005220">
    <property type="component" value="Chromosome 11"/>
</dbReference>
<feature type="compositionally biased region" description="Low complexity" evidence="2">
    <location>
        <begin position="954"/>
        <end position="967"/>
    </location>
</feature>
<dbReference type="STRING" id="1071382.H2B1L3"/>
<dbReference type="OrthoDB" id="2264563at2759"/>
<dbReference type="PANTHER" id="PTHR31941">
    <property type="entry name" value="CYTOSKELETAL SIGNALING PROTEIN SLM1"/>
    <property type="match status" value="1"/>
</dbReference>
<evidence type="ECO:0000256" key="2">
    <source>
        <dbReference type="SAM" id="MobiDB-lite"/>
    </source>
</evidence>
<feature type="compositionally biased region" description="Polar residues" evidence="2">
    <location>
        <begin position="103"/>
        <end position="115"/>
    </location>
</feature>
<dbReference type="Pfam" id="PF20399">
    <property type="entry name" value="PH_20"/>
    <property type="match status" value="1"/>
</dbReference>
<proteinExistence type="predicted"/>
<dbReference type="RefSeq" id="XP_003959648.1">
    <property type="nucleotide sequence ID" value="XM_003959599.1"/>
</dbReference>
<dbReference type="GO" id="GO:0005737">
    <property type="term" value="C:cytoplasm"/>
    <property type="evidence" value="ECO:0007669"/>
    <property type="project" value="EnsemblFungi"/>
</dbReference>
<reference evidence="4 5" key="1">
    <citation type="journal article" date="2011" name="Proc. Natl. Acad. Sci. U.S.A.">
        <title>Evolutionary erosion of yeast sex chromosomes by mating-type switching accidents.</title>
        <authorList>
            <person name="Gordon J.L."/>
            <person name="Armisen D."/>
            <person name="Proux-Wera E."/>
            <person name="Oheigeartaigh S.S."/>
            <person name="Byrne K.P."/>
            <person name="Wolfe K.H."/>
        </authorList>
    </citation>
    <scope>NUCLEOTIDE SEQUENCE [LARGE SCALE GENOMIC DNA]</scope>
    <source>
        <strain evidence="5">ATCC 22294 / BCRC 22015 / CBS 2517 / CECT 1963 / NBRC 1671 / NRRL Y-8276</strain>
    </source>
</reference>
<dbReference type="GO" id="GO:0030163">
    <property type="term" value="P:protein catabolic process"/>
    <property type="evidence" value="ECO:0007669"/>
    <property type="project" value="EnsemblFungi"/>
</dbReference>
<feature type="region of interest" description="Disordered" evidence="2">
    <location>
        <begin position="98"/>
        <end position="120"/>
    </location>
</feature>
<evidence type="ECO:0000259" key="3">
    <source>
        <dbReference type="SMART" id="SM00233"/>
    </source>
</evidence>
<dbReference type="Pfam" id="PF20400">
    <property type="entry name" value="BAR_4"/>
    <property type="match status" value="1"/>
</dbReference>
<feature type="region of interest" description="Disordered" evidence="2">
    <location>
        <begin position="1"/>
        <end position="44"/>
    </location>
</feature>
<dbReference type="AlphaFoldDB" id="H2B1L3"/>
<protein>
    <recommendedName>
        <fullName evidence="3">PH domain-containing protein</fullName>
    </recommendedName>
</protein>
<name>H2B1L3_KAZAF</name>